<dbReference type="EMBL" id="CM056820">
    <property type="protein sequence ID" value="KAJ8616599.1"/>
    <property type="molecule type" value="Genomic_DNA"/>
</dbReference>
<evidence type="ECO:0000313" key="1">
    <source>
        <dbReference type="EMBL" id="KAJ8616599.1"/>
    </source>
</evidence>
<sequence>MANVLSQMWAMGVLFLVLNLLPGVRPDPQVPCYFIFGDSLVDNGNNNRMASIARANYRPYGVDFPDGPTGRFCNGRTVVDIIAQLLGFDNFIPPYSTAKGEDILTGVNFASAAAGIREETGYQLGGRITMNGQLRNFQAAVEQVVNILGDEISAANHLSQCIYSVVMGGNDYLNNYFMPRFYSSGLQYTPVQFADLLIQEYSQQLRSLYDHGARKVAVIGVGQVGCIPSELATYSSNGVTCVDGINNAVQIFNSKVVSLIDEFNKNLDGAHFTFLNGFHINDDILQRASSYGFTVSNTGCCGVGRNNGQYTCLPYQIPCENRDEHVFWDSYHPTEAFNLIFARRCYSAESPSDTYPVDIRRLAQL</sequence>
<protein>
    <submittedName>
        <fullName evidence="1">Uncharacterized protein</fullName>
    </submittedName>
</protein>
<keyword evidence="2" id="KW-1185">Reference proteome</keyword>
<proteinExistence type="predicted"/>
<dbReference type="Proteomes" id="UP001234297">
    <property type="component" value="Chromosome 12"/>
</dbReference>
<name>A0ACC2K645_PERAE</name>
<gene>
    <name evidence="1" type="ORF">MRB53_035971</name>
</gene>
<reference evidence="1 2" key="1">
    <citation type="journal article" date="2022" name="Hortic Res">
        <title>A haplotype resolved chromosomal level avocado genome allows analysis of novel avocado genes.</title>
        <authorList>
            <person name="Nath O."/>
            <person name="Fletcher S.J."/>
            <person name="Hayward A."/>
            <person name="Shaw L.M."/>
            <person name="Masouleh A.K."/>
            <person name="Furtado A."/>
            <person name="Henry R.J."/>
            <person name="Mitter N."/>
        </authorList>
    </citation>
    <scope>NUCLEOTIDE SEQUENCE [LARGE SCALE GENOMIC DNA]</scope>
    <source>
        <strain evidence="2">cv. Hass</strain>
    </source>
</reference>
<organism evidence="1 2">
    <name type="scientific">Persea americana</name>
    <name type="common">Avocado</name>
    <dbReference type="NCBI Taxonomy" id="3435"/>
    <lineage>
        <taxon>Eukaryota</taxon>
        <taxon>Viridiplantae</taxon>
        <taxon>Streptophyta</taxon>
        <taxon>Embryophyta</taxon>
        <taxon>Tracheophyta</taxon>
        <taxon>Spermatophyta</taxon>
        <taxon>Magnoliopsida</taxon>
        <taxon>Magnoliidae</taxon>
        <taxon>Laurales</taxon>
        <taxon>Lauraceae</taxon>
        <taxon>Persea</taxon>
    </lineage>
</organism>
<accession>A0ACC2K645</accession>
<comment type="caution">
    <text evidence="1">The sequence shown here is derived from an EMBL/GenBank/DDBJ whole genome shotgun (WGS) entry which is preliminary data.</text>
</comment>
<evidence type="ECO:0000313" key="2">
    <source>
        <dbReference type="Proteomes" id="UP001234297"/>
    </source>
</evidence>